<gene>
    <name evidence="2" type="ORF">E5A73_07745</name>
</gene>
<dbReference type="OrthoDB" id="108890at2"/>
<evidence type="ECO:0000313" key="3">
    <source>
        <dbReference type="Proteomes" id="UP000306147"/>
    </source>
</evidence>
<feature type="domain" description="ER-bound oxygenase mpaB/mpaB'/Rubber oxygenase catalytic" evidence="1">
    <location>
        <begin position="38"/>
        <end position="264"/>
    </location>
</feature>
<dbReference type="GO" id="GO:0016491">
    <property type="term" value="F:oxidoreductase activity"/>
    <property type="evidence" value="ECO:0007669"/>
    <property type="project" value="InterPro"/>
</dbReference>
<dbReference type="PANTHER" id="PTHR36151:SF3">
    <property type="entry name" value="ER-BOUND OXYGENASE MPAB_MPAB'_RUBBER OXYGENASE CATALYTIC DOMAIN-CONTAINING PROTEIN"/>
    <property type="match status" value="1"/>
</dbReference>
<evidence type="ECO:0000313" key="2">
    <source>
        <dbReference type="EMBL" id="TGX54013.1"/>
    </source>
</evidence>
<dbReference type="Pfam" id="PF09995">
    <property type="entry name" value="MPAB_Lcp_cat"/>
    <property type="match status" value="1"/>
</dbReference>
<keyword evidence="3" id="KW-1185">Reference proteome</keyword>
<dbReference type="Proteomes" id="UP000306147">
    <property type="component" value="Unassembled WGS sequence"/>
</dbReference>
<evidence type="ECO:0000259" key="1">
    <source>
        <dbReference type="Pfam" id="PF09995"/>
    </source>
</evidence>
<comment type="caution">
    <text evidence="2">The sequence shown here is derived from an EMBL/GenBank/DDBJ whole genome shotgun (WGS) entry which is preliminary data.</text>
</comment>
<dbReference type="InterPro" id="IPR018713">
    <property type="entry name" value="MPAB/Lcp_cat_dom"/>
</dbReference>
<dbReference type="EMBL" id="SRXT01000003">
    <property type="protein sequence ID" value="TGX54013.1"/>
    <property type="molecule type" value="Genomic_DNA"/>
</dbReference>
<reference evidence="2 3" key="1">
    <citation type="submission" date="2019-04" db="EMBL/GenBank/DDBJ databases">
        <title>Sphingomonas psychrotolerans sp. nov., isolated from soil in the Tianshan Mountains, Xinjiang, China.</title>
        <authorList>
            <person name="Luo Y."/>
            <person name="Sheng H."/>
        </authorList>
    </citation>
    <scope>NUCLEOTIDE SEQUENCE [LARGE SCALE GENOMIC DNA]</scope>
    <source>
        <strain evidence="2 3">ZFGT-11</strain>
    </source>
</reference>
<accession>A0A4S1XEG3</accession>
<organism evidence="2 3">
    <name type="scientific">Sphingomonas gei</name>
    <dbReference type="NCBI Taxonomy" id="1395960"/>
    <lineage>
        <taxon>Bacteria</taxon>
        <taxon>Pseudomonadati</taxon>
        <taxon>Pseudomonadota</taxon>
        <taxon>Alphaproteobacteria</taxon>
        <taxon>Sphingomonadales</taxon>
        <taxon>Sphingomonadaceae</taxon>
        <taxon>Sphingomonas</taxon>
    </lineage>
</organism>
<dbReference type="PANTHER" id="PTHR36151">
    <property type="entry name" value="BLR2777 PROTEIN"/>
    <property type="match status" value="1"/>
</dbReference>
<name>A0A4S1XEG3_9SPHN</name>
<proteinExistence type="predicted"/>
<dbReference type="RefSeq" id="WP_135963251.1">
    <property type="nucleotide sequence ID" value="NZ_SRXT01000003.1"/>
</dbReference>
<protein>
    <submittedName>
        <fullName evidence="2">DUF2236 domain-containing protein</fullName>
    </submittedName>
</protein>
<sequence>MIFQRIDSAAARLMGLDGSDFREPAGEPAMLPADSVSWRVFRNPMTMYVGGIAAVLLELGEPRVRHGVWDHSSFKRDPATRMRRTARAAMITVYGARSQFEALTARVNRMHARVQGTTDDGRIYVADDPDLLLWVQATASWAFLEAYRRYAEPLGQADRDTFYAEAQPGAALYGVEAPPVSEAEMDALLARMRPQLEPSPAIEEFIAILRTADILPRALRPLQRLGAGAAIDLLPPAMRSQLGLTGYRFSRHERMLFALLARAAGRFELPSSPARQATARLAAVDRCGAVALATS</sequence>
<dbReference type="AlphaFoldDB" id="A0A4S1XEG3"/>